<accession>A0ABQ8ZGY4</accession>
<protein>
    <submittedName>
        <fullName evidence="1">Uncharacterized protein</fullName>
    </submittedName>
</protein>
<reference evidence="1" key="1">
    <citation type="submission" date="2022-10" db="EMBL/GenBank/DDBJ databases">
        <authorList>
            <person name="Hyden B.L."/>
            <person name="Feng K."/>
            <person name="Yates T."/>
            <person name="Jawdy S."/>
            <person name="Smart L.B."/>
            <person name="Muchero W."/>
        </authorList>
    </citation>
    <scope>NUCLEOTIDE SEQUENCE</scope>
    <source>
        <tissue evidence="1">Shoot tip</tissue>
    </source>
</reference>
<organism evidence="1 2">
    <name type="scientific">Salix suchowensis</name>
    <dbReference type="NCBI Taxonomy" id="1278906"/>
    <lineage>
        <taxon>Eukaryota</taxon>
        <taxon>Viridiplantae</taxon>
        <taxon>Streptophyta</taxon>
        <taxon>Embryophyta</taxon>
        <taxon>Tracheophyta</taxon>
        <taxon>Spermatophyta</taxon>
        <taxon>Magnoliopsida</taxon>
        <taxon>eudicotyledons</taxon>
        <taxon>Gunneridae</taxon>
        <taxon>Pentapetalae</taxon>
        <taxon>rosids</taxon>
        <taxon>fabids</taxon>
        <taxon>Malpighiales</taxon>
        <taxon>Salicaceae</taxon>
        <taxon>Saliceae</taxon>
        <taxon>Salix</taxon>
    </lineage>
</organism>
<evidence type="ECO:0000313" key="2">
    <source>
        <dbReference type="Proteomes" id="UP001141253"/>
    </source>
</evidence>
<gene>
    <name evidence="1" type="ORF">OIU77_015437</name>
</gene>
<comment type="caution">
    <text evidence="1">The sequence shown here is derived from an EMBL/GenBank/DDBJ whole genome shotgun (WGS) entry which is preliminary data.</text>
</comment>
<dbReference type="Proteomes" id="UP001141253">
    <property type="component" value="Chromosome 16"/>
</dbReference>
<reference evidence="1" key="2">
    <citation type="journal article" date="2023" name="Int. J. Mol. Sci.">
        <title>De Novo Assembly and Annotation of 11 Diverse Shrub Willow (Salix) Genomes Reveals Novel Gene Organization in Sex-Linked Regions.</title>
        <authorList>
            <person name="Hyden B."/>
            <person name="Feng K."/>
            <person name="Yates T.B."/>
            <person name="Jawdy S."/>
            <person name="Cereghino C."/>
            <person name="Smart L.B."/>
            <person name="Muchero W."/>
        </authorList>
    </citation>
    <scope>NUCLEOTIDE SEQUENCE</scope>
    <source>
        <tissue evidence="1">Shoot tip</tissue>
    </source>
</reference>
<keyword evidence="2" id="KW-1185">Reference proteome</keyword>
<name>A0ABQ8ZGY4_9ROSI</name>
<evidence type="ECO:0000313" key="1">
    <source>
        <dbReference type="EMBL" id="KAJ6301127.1"/>
    </source>
</evidence>
<dbReference type="EMBL" id="JAPFFI010000027">
    <property type="protein sequence ID" value="KAJ6301127.1"/>
    <property type="molecule type" value="Genomic_DNA"/>
</dbReference>
<sequence length="65" mass="7793">MSRNHVKRLLEQWPPVVVENVVFIRVQLEQEKGDGFGSKLVYMPSMHGNLLCSIWIYMWVWRVYV</sequence>
<proteinExistence type="predicted"/>